<evidence type="ECO:0000313" key="5">
    <source>
        <dbReference type="EMBL" id="PMS22095.1"/>
    </source>
</evidence>
<dbReference type="SUPFAM" id="SSF75516">
    <property type="entry name" value="Pheromone-binding domain of LuxR-like quorum-sensing transcription factors"/>
    <property type="match status" value="1"/>
</dbReference>
<sequence length="234" mass="26640">MSPLWRATDEKTWFEALALLGRKYGFEHTLFAVVPRPGMRFSDAYLRSTYDAGWRQTYNERALFHIDPTVAHCLTQTSPLIWTSSNFADINQREMYEEACQYGLCSGIALPIHGPKQEVGMLCFVRDEQAPNALNAHVERNLPMLTLLRDVAFDTSQRFLDGYTERLVPKLTPREYECLKWTAQGKSTWEIAKIFGCSEATVNFHMTNIRSKFGVSSRSAAAVKATRMGLIDLD</sequence>
<dbReference type="CDD" id="cd06170">
    <property type="entry name" value="LuxR_C_like"/>
    <property type="match status" value="1"/>
</dbReference>
<dbReference type="GO" id="GO:0006355">
    <property type="term" value="P:regulation of DNA-templated transcription"/>
    <property type="evidence" value="ECO:0007669"/>
    <property type="project" value="InterPro"/>
</dbReference>
<name>A0A2N7VY70_9BURK</name>
<dbReference type="RefSeq" id="WP_102644495.1">
    <property type="nucleotide sequence ID" value="NZ_PNYA01000004.1"/>
</dbReference>
<dbReference type="SUPFAM" id="SSF46894">
    <property type="entry name" value="C-terminal effector domain of the bipartite response regulators"/>
    <property type="match status" value="1"/>
</dbReference>
<dbReference type="Gene3D" id="1.10.10.10">
    <property type="entry name" value="Winged helix-like DNA-binding domain superfamily/Winged helix DNA-binding domain"/>
    <property type="match status" value="1"/>
</dbReference>
<dbReference type="PROSITE" id="PS50043">
    <property type="entry name" value="HTH_LUXR_2"/>
    <property type="match status" value="1"/>
</dbReference>
<dbReference type="PRINTS" id="PR00038">
    <property type="entry name" value="HTHLUXR"/>
</dbReference>
<dbReference type="OrthoDB" id="9774661at2"/>
<dbReference type="Pfam" id="PF03472">
    <property type="entry name" value="Autoind_bind"/>
    <property type="match status" value="1"/>
</dbReference>
<dbReference type="AlphaFoldDB" id="A0A2N7VY70"/>
<proteinExistence type="predicted"/>
<evidence type="ECO:0000256" key="3">
    <source>
        <dbReference type="ARBA" id="ARBA00023163"/>
    </source>
</evidence>
<dbReference type="PANTHER" id="PTHR44688:SF16">
    <property type="entry name" value="DNA-BINDING TRANSCRIPTIONAL ACTIVATOR DEVR_DOSR"/>
    <property type="match status" value="1"/>
</dbReference>
<evidence type="ECO:0000256" key="1">
    <source>
        <dbReference type="ARBA" id="ARBA00023015"/>
    </source>
</evidence>
<keyword evidence="1" id="KW-0805">Transcription regulation</keyword>
<evidence type="ECO:0000256" key="2">
    <source>
        <dbReference type="ARBA" id="ARBA00023125"/>
    </source>
</evidence>
<gene>
    <name evidence="5" type="ORF">C0Z18_06145</name>
</gene>
<keyword evidence="6" id="KW-1185">Reference proteome</keyword>
<reference evidence="5 6" key="1">
    <citation type="submission" date="2018-01" db="EMBL/GenBank/DDBJ databases">
        <title>Whole genome analyses suggest that Burkholderia sensu lato contains two further novel genera in the rhizoxinica-symbiotica group Mycetohabitans gen. nov., and Trinickia gen. nov.: implications for the evolution of diazotrophy and nodulation in the Burkholderiaceae.</title>
        <authorList>
            <person name="Estrada-de los Santos P."/>
            <person name="Palmer M."/>
            <person name="Chavez-Ramirez B."/>
            <person name="Beukes C."/>
            <person name="Steenkamp E.T."/>
            <person name="Hirsch A.M."/>
            <person name="Manyaka P."/>
            <person name="Maluk M."/>
            <person name="Lafos M."/>
            <person name="Crook M."/>
            <person name="Gross E."/>
            <person name="Simon M.F."/>
            <person name="Bueno dos Reis Junior F."/>
            <person name="Poole P.S."/>
            <person name="Venter S.N."/>
            <person name="James E.K."/>
        </authorList>
    </citation>
    <scope>NUCLEOTIDE SEQUENCE [LARGE SCALE GENOMIC DNA]</scope>
    <source>
        <strain evidence="5 6">GIMN1.004</strain>
    </source>
</reference>
<dbReference type="PROSITE" id="PS00622">
    <property type="entry name" value="HTH_LUXR_1"/>
    <property type="match status" value="1"/>
</dbReference>
<dbReference type="Proteomes" id="UP000235616">
    <property type="component" value="Unassembled WGS sequence"/>
</dbReference>
<dbReference type="InterPro" id="IPR036693">
    <property type="entry name" value="TF_LuxR_autoind-bd_dom_sf"/>
</dbReference>
<dbReference type="SMART" id="SM00421">
    <property type="entry name" value="HTH_LUXR"/>
    <property type="match status" value="1"/>
</dbReference>
<dbReference type="EMBL" id="PNYA01000004">
    <property type="protein sequence ID" value="PMS22095.1"/>
    <property type="molecule type" value="Genomic_DNA"/>
</dbReference>
<dbReference type="PANTHER" id="PTHR44688">
    <property type="entry name" value="DNA-BINDING TRANSCRIPTIONAL ACTIVATOR DEVR_DOSR"/>
    <property type="match status" value="1"/>
</dbReference>
<dbReference type="InterPro" id="IPR036388">
    <property type="entry name" value="WH-like_DNA-bd_sf"/>
</dbReference>
<dbReference type="Gene3D" id="3.30.450.80">
    <property type="entry name" value="Transcription factor LuxR-like, autoinducer-binding domain"/>
    <property type="match status" value="1"/>
</dbReference>
<keyword evidence="2" id="KW-0238">DNA-binding</keyword>
<dbReference type="InterPro" id="IPR000792">
    <property type="entry name" value="Tscrpt_reg_LuxR_C"/>
</dbReference>
<evidence type="ECO:0000313" key="6">
    <source>
        <dbReference type="Proteomes" id="UP000235616"/>
    </source>
</evidence>
<comment type="caution">
    <text evidence="5">The sequence shown here is derived from an EMBL/GenBank/DDBJ whole genome shotgun (WGS) entry which is preliminary data.</text>
</comment>
<keyword evidence="3" id="KW-0804">Transcription</keyword>
<accession>A0A2N7VY70</accession>
<dbReference type="InterPro" id="IPR005143">
    <property type="entry name" value="TF_LuxR_autoind-bd_dom"/>
</dbReference>
<dbReference type="GO" id="GO:0003677">
    <property type="term" value="F:DNA binding"/>
    <property type="evidence" value="ECO:0007669"/>
    <property type="project" value="UniProtKB-KW"/>
</dbReference>
<protein>
    <submittedName>
        <fullName evidence="5">LuxR family transcriptional regulator</fullName>
    </submittedName>
</protein>
<evidence type="ECO:0000259" key="4">
    <source>
        <dbReference type="PROSITE" id="PS50043"/>
    </source>
</evidence>
<organism evidence="5 6">
    <name type="scientific">Trinickia dabaoshanensis</name>
    <dbReference type="NCBI Taxonomy" id="564714"/>
    <lineage>
        <taxon>Bacteria</taxon>
        <taxon>Pseudomonadati</taxon>
        <taxon>Pseudomonadota</taxon>
        <taxon>Betaproteobacteria</taxon>
        <taxon>Burkholderiales</taxon>
        <taxon>Burkholderiaceae</taxon>
        <taxon>Trinickia</taxon>
    </lineage>
</organism>
<dbReference type="Pfam" id="PF00196">
    <property type="entry name" value="GerE"/>
    <property type="match status" value="1"/>
</dbReference>
<dbReference type="InterPro" id="IPR016032">
    <property type="entry name" value="Sig_transdc_resp-reg_C-effctor"/>
</dbReference>
<feature type="domain" description="HTH luxR-type" evidence="4">
    <location>
        <begin position="164"/>
        <end position="229"/>
    </location>
</feature>